<dbReference type="VEuPathDB" id="AmoebaDB:EHI_104200"/>
<accession>A0A5K1UPB8</accession>
<reference evidence="1 2" key="1">
    <citation type="submission" date="2016-05" db="EMBL/GenBank/DDBJ databases">
        <title>First whole genome sequencing of Entamoeba histolytica HM1:IMSS-clone-6.</title>
        <authorList>
            <person name="Mukherjee Avik.K."/>
            <person name="Izumyama S."/>
            <person name="Nakada-Tsukui K."/>
            <person name="Nozaki T."/>
        </authorList>
    </citation>
    <scope>NUCLEOTIDE SEQUENCE [LARGE SCALE GENOMIC DNA]</scope>
    <source>
        <strain evidence="1 2">HM1:IMSS clone 6</strain>
    </source>
</reference>
<dbReference type="OMA" id="FFLNFHH"/>
<dbReference type="Proteomes" id="UP000078387">
    <property type="component" value="Unassembled WGS sequence"/>
</dbReference>
<dbReference type="EMBL" id="BDEQ01000001">
    <property type="protein sequence ID" value="GAT99298.1"/>
    <property type="molecule type" value="Genomic_DNA"/>
</dbReference>
<dbReference type="AlphaFoldDB" id="A0A5K1UPB8"/>
<comment type="caution">
    <text evidence="1">The sequence shown here is derived from an EMBL/GenBank/DDBJ whole genome shotgun (WGS) entry which is preliminary data.</text>
</comment>
<sequence length="157" mass="18581">MDIVKCLFKECFIVFTNIKRCKEICTSKKSCEEAINTIYVNPYELTIHHSFDEIIPLFPNLQTFYVRRCSSRLYKITANDIPLIEVGGWNEQSKQTQVFNTKWFCSKIRKIRIDGYYCKKVIEKHPNYFIQLQELVVMNGININALIQLFELPTLKK</sequence>
<dbReference type="VEuPathDB" id="AmoebaDB:EHI5A_221100"/>
<organism evidence="1 2">
    <name type="scientific">Entamoeba histolytica</name>
    <dbReference type="NCBI Taxonomy" id="5759"/>
    <lineage>
        <taxon>Eukaryota</taxon>
        <taxon>Amoebozoa</taxon>
        <taxon>Evosea</taxon>
        <taxon>Archamoebae</taxon>
        <taxon>Mastigamoebida</taxon>
        <taxon>Entamoebidae</taxon>
        <taxon>Entamoeba</taxon>
    </lineage>
</organism>
<dbReference type="VEuPathDB" id="AmoebaDB:KM1_169230"/>
<evidence type="ECO:0000313" key="2">
    <source>
        <dbReference type="Proteomes" id="UP000078387"/>
    </source>
</evidence>
<gene>
    <name evidence="1" type="ORF">CL6EHI_104200</name>
</gene>
<protein>
    <submittedName>
        <fullName evidence="1">Uncharacterized protein</fullName>
    </submittedName>
</protein>
<proteinExistence type="predicted"/>
<name>A0A5K1UPB8_ENTHI</name>
<evidence type="ECO:0000313" key="1">
    <source>
        <dbReference type="EMBL" id="GAT99298.1"/>
    </source>
</evidence>